<evidence type="ECO:0008006" key="3">
    <source>
        <dbReference type="Google" id="ProtNLM"/>
    </source>
</evidence>
<dbReference type="AlphaFoldDB" id="A0A8D5JGG8"/>
<reference evidence="1" key="1">
    <citation type="submission" date="2020-09" db="EMBL/GenBank/DDBJ databases">
        <title>Desulfogranum mesoprofundum gen. nov., sp. nov., a novel mesophilic, sulfate-reducing chemolithoautotroph isolated from a deep-sea hydrothermal vent chimney in the Suiyo Seamount.</title>
        <authorList>
            <person name="Hashimoto Y."/>
            <person name="Nakagawa S."/>
        </authorList>
    </citation>
    <scope>NUCLEOTIDE SEQUENCE</scope>
    <source>
        <strain evidence="1">KT2</strain>
    </source>
</reference>
<evidence type="ECO:0000313" key="2">
    <source>
        <dbReference type="Proteomes" id="UP000826725"/>
    </source>
</evidence>
<protein>
    <recommendedName>
        <fullName evidence="3">Tetratricopeptide repeat protein</fullName>
    </recommendedName>
</protein>
<proteinExistence type="predicted"/>
<evidence type="ECO:0000313" key="1">
    <source>
        <dbReference type="EMBL" id="BCL60109.1"/>
    </source>
</evidence>
<accession>A0A8D5JGG8</accession>
<name>A0A8D5JGG8_9BACT</name>
<sequence length="234" mass="27351">MLHDKSELEQSLLSCEAELKKTPENPVLLRKCAYLHYLLGWLYGEKVDKKKHFFSLLKYAKQAYYLSPENYRSFLLLTVANAKTINYLQPGDQVRMVHKLLKDTKTLLLRKHDDPDVFYLLGWLNFKVGRISSIQKFLASVLFGGLPENLTVENGFTFLNRAETLKPDSVVYVYDLGLFYLRTNQKEQALVQFQKAQSMKTLTLQDRIYRRKTTEQINQLYKTLNKQLVSALKN</sequence>
<dbReference type="Proteomes" id="UP000826725">
    <property type="component" value="Chromosome"/>
</dbReference>
<dbReference type="KEGG" id="dbk:DGMP_08020"/>
<organism evidence="1 2">
    <name type="scientific">Desulfomarina profundi</name>
    <dbReference type="NCBI Taxonomy" id="2772557"/>
    <lineage>
        <taxon>Bacteria</taxon>
        <taxon>Pseudomonadati</taxon>
        <taxon>Thermodesulfobacteriota</taxon>
        <taxon>Desulfobulbia</taxon>
        <taxon>Desulfobulbales</taxon>
        <taxon>Desulfobulbaceae</taxon>
        <taxon>Desulfomarina</taxon>
    </lineage>
</organism>
<keyword evidence="2" id="KW-1185">Reference proteome</keyword>
<dbReference type="EMBL" id="AP024086">
    <property type="protein sequence ID" value="BCL60109.1"/>
    <property type="molecule type" value="Genomic_DNA"/>
</dbReference>
<gene>
    <name evidence="1" type="ORF">DGMP_08020</name>
</gene>